<name>A0A4Z2F274_9TELE</name>
<sequence>MRCTVKRQVLRARCGVLPPLPVPLRPDIPPSSSPGGVEKRRLPFSEECSDEEAKGDCLESPKFRKGSLSCREAA</sequence>
<reference evidence="2 3" key="1">
    <citation type="submission" date="2019-03" db="EMBL/GenBank/DDBJ databases">
        <title>First draft genome of Liparis tanakae, snailfish: a comprehensive survey of snailfish specific genes.</title>
        <authorList>
            <person name="Kim W."/>
            <person name="Song I."/>
            <person name="Jeong J.-H."/>
            <person name="Kim D."/>
            <person name="Kim S."/>
            <person name="Ryu S."/>
            <person name="Song J.Y."/>
            <person name="Lee S.K."/>
        </authorList>
    </citation>
    <scope>NUCLEOTIDE SEQUENCE [LARGE SCALE GENOMIC DNA]</scope>
    <source>
        <tissue evidence="2">Muscle</tissue>
    </source>
</reference>
<organism evidence="2 3">
    <name type="scientific">Liparis tanakae</name>
    <name type="common">Tanaka's snailfish</name>
    <dbReference type="NCBI Taxonomy" id="230148"/>
    <lineage>
        <taxon>Eukaryota</taxon>
        <taxon>Metazoa</taxon>
        <taxon>Chordata</taxon>
        <taxon>Craniata</taxon>
        <taxon>Vertebrata</taxon>
        <taxon>Euteleostomi</taxon>
        <taxon>Actinopterygii</taxon>
        <taxon>Neopterygii</taxon>
        <taxon>Teleostei</taxon>
        <taxon>Neoteleostei</taxon>
        <taxon>Acanthomorphata</taxon>
        <taxon>Eupercaria</taxon>
        <taxon>Perciformes</taxon>
        <taxon>Cottioidei</taxon>
        <taxon>Cottales</taxon>
        <taxon>Liparidae</taxon>
        <taxon>Liparis</taxon>
    </lineage>
</organism>
<protein>
    <submittedName>
        <fullName evidence="2">Uncharacterized protein</fullName>
    </submittedName>
</protein>
<evidence type="ECO:0000313" key="2">
    <source>
        <dbReference type="EMBL" id="TNN34582.1"/>
    </source>
</evidence>
<dbReference type="AlphaFoldDB" id="A0A4Z2F274"/>
<keyword evidence="3" id="KW-1185">Reference proteome</keyword>
<gene>
    <name evidence="2" type="ORF">EYF80_055257</name>
</gene>
<accession>A0A4Z2F274</accession>
<feature type="region of interest" description="Disordered" evidence="1">
    <location>
        <begin position="21"/>
        <end position="45"/>
    </location>
</feature>
<evidence type="ECO:0000256" key="1">
    <source>
        <dbReference type="SAM" id="MobiDB-lite"/>
    </source>
</evidence>
<proteinExistence type="predicted"/>
<comment type="caution">
    <text evidence="2">The sequence shown here is derived from an EMBL/GenBank/DDBJ whole genome shotgun (WGS) entry which is preliminary data.</text>
</comment>
<evidence type="ECO:0000313" key="3">
    <source>
        <dbReference type="Proteomes" id="UP000314294"/>
    </source>
</evidence>
<dbReference type="Proteomes" id="UP000314294">
    <property type="component" value="Unassembled WGS sequence"/>
</dbReference>
<dbReference type="OrthoDB" id="10685128at2759"/>
<feature type="compositionally biased region" description="Pro residues" evidence="1">
    <location>
        <begin position="21"/>
        <end position="32"/>
    </location>
</feature>
<dbReference type="EMBL" id="SRLO01001931">
    <property type="protein sequence ID" value="TNN34582.1"/>
    <property type="molecule type" value="Genomic_DNA"/>
</dbReference>